<comment type="caution">
    <text evidence="2">The sequence shown here is derived from an EMBL/GenBank/DDBJ whole genome shotgun (WGS) entry which is preliminary data.</text>
</comment>
<evidence type="ECO:0000313" key="2">
    <source>
        <dbReference type="EMBL" id="GAA3745752.1"/>
    </source>
</evidence>
<feature type="compositionally biased region" description="Low complexity" evidence="1">
    <location>
        <begin position="384"/>
        <end position="396"/>
    </location>
</feature>
<accession>A0ABP7FQI8</accession>
<proteinExistence type="predicted"/>
<gene>
    <name evidence="2" type="ORF">GCM10023082_47910</name>
</gene>
<dbReference type="RefSeq" id="WP_345651207.1">
    <property type="nucleotide sequence ID" value="NZ_BAABEP010000041.1"/>
</dbReference>
<feature type="region of interest" description="Disordered" evidence="1">
    <location>
        <begin position="380"/>
        <end position="404"/>
    </location>
</feature>
<dbReference type="Proteomes" id="UP001499884">
    <property type="component" value="Unassembled WGS sequence"/>
</dbReference>
<evidence type="ECO:0000313" key="3">
    <source>
        <dbReference type="Proteomes" id="UP001499884"/>
    </source>
</evidence>
<name>A0ABP7FQI8_9ACTN</name>
<sequence>MTGGAGLDPVRAIADAVLYEGYLLYPYRASSHKNRSRFQFGVLGPPEAEPASFAEDPRMSAQVLLDAHGQGAPALDARLRFLQLQVREVQRRDPDGGHTPVGALTVDGGSVLSWDEAVEHELALPAVDVTGQVDEVLEVPGGETTEPLTDAGGAPVGRIVRRRTPLTVRVRLRMEPADRAEGPLTRLTVEVANEHPARVADKDAAIRASLVGTHLLLRAGGAGFVSLVDPPPAAASAAAACRGHRCWPVLAGPKGSADTVLCAPIILYDHPEIAEQSPGALFDSTEIDEILTLRVMTMTEEEKAEARATDPRAREVIDRCDALSPAELQRLHGLVREPHAPADPGAGPRRSVPAMDPYVPGSGPSGPAVDLYGLGARPSGPAVDPYGPGAGAPLPGAGAGAGADADDVRNLPEAPFDTGGAPWWDPAADAAVRPAADAVVIDGVSVAKGSLVRVRPARRADAQDLFFAGRVARVTAVVSDVDGGVHVALVLVDDPAADLHDWYGRYFYFAPDELEPLPAGADTHEHTEESRS</sequence>
<reference evidence="3" key="1">
    <citation type="journal article" date="2019" name="Int. J. Syst. Evol. Microbiol.">
        <title>The Global Catalogue of Microorganisms (GCM) 10K type strain sequencing project: providing services to taxonomists for standard genome sequencing and annotation.</title>
        <authorList>
            <consortium name="The Broad Institute Genomics Platform"/>
            <consortium name="The Broad Institute Genome Sequencing Center for Infectious Disease"/>
            <person name="Wu L."/>
            <person name="Ma J."/>
        </authorList>
    </citation>
    <scope>NUCLEOTIDE SEQUENCE [LARGE SCALE GENOMIC DNA]</scope>
    <source>
        <strain evidence="3">JCM 30846</strain>
    </source>
</reference>
<protein>
    <submittedName>
        <fullName evidence="2">Uncharacterized protein</fullName>
    </submittedName>
</protein>
<organism evidence="2 3">
    <name type="scientific">Streptomyces tremellae</name>
    <dbReference type="NCBI Taxonomy" id="1124239"/>
    <lineage>
        <taxon>Bacteria</taxon>
        <taxon>Bacillati</taxon>
        <taxon>Actinomycetota</taxon>
        <taxon>Actinomycetes</taxon>
        <taxon>Kitasatosporales</taxon>
        <taxon>Streptomycetaceae</taxon>
        <taxon>Streptomyces</taxon>
    </lineage>
</organism>
<keyword evidence="3" id="KW-1185">Reference proteome</keyword>
<dbReference type="EMBL" id="BAABEP010000041">
    <property type="protein sequence ID" value="GAA3745752.1"/>
    <property type="molecule type" value="Genomic_DNA"/>
</dbReference>
<evidence type="ECO:0000256" key="1">
    <source>
        <dbReference type="SAM" id="MobiDB-lite"/>
    </source>
</evidence>